<feature type="chain" id="PRO_5043549103" evidence="1">
    <location>
        <begin position="17"/>
        <end position="257"/>
    </location>
</feature>
<gene>
    <name evidence="2" type="ORF">ABOD76_04045</name>
</gene>
<keyword evidence="1" id="KW-0732">Signal</keyword>
<reference evidence="2" key="1">
    <citation type="submission" date="2024-06" db="EMBL/GenBank/DDBJ databases">
        <title>Draft Genome Sequence of Deinococcus sonorensis Type Strain KR-87, a Biofilm Producing Representative of the Genus Deinococcus.</title>
        <authorList>
            <person name="Boren L.S."/>
            <person name="Grosso R.A."/>
            <person name="Hugenberg-Cox A.N."/>
            <person name="Hill J.T.E."/>
            <person name="Albert C.M."/>
            <person name="Tuohy J.M."/>
        </authorList>
    </citation>
    <scope>NUCLEOTIDE SEQUENCE</scope>
    <source>
        <strain evidence="2">KR-87</strain>
        <plasmid evidence="2">pDson03</plasmid>
    </source>
</reference>
<evidence type="ECO:0000256" key="1">
    <source>
        <dbReference type="SAM" id="SignalP"/>
    </source>
</evidence>
<protein>
    <submittedName>
        <fullName evidence="2">PhnD/SsuA/transferrin family substrate-binding protein</fullName>
    </submittedName>
</protein>
<dbReference type="RefSeq" id="WP_350242274.1">
    <property type="nucleotide sequence ID" value="NZ_CP158298.1"/>
</dbReference>
<dbReference type="Gene3D" id="3.40.190.10">
    <property type="entry name" value="Periplasmic binding protein-like II"/>
    <property type="match status" value="1"/>
</dbReference>
<dbReference type="KEGG" id="dsc:ABOD76_04045"/>
<organism evidence="2">
    <name type="scientific">Deinococcus sonorensis KR-87</name>
    <dbReference type="NCBI Taxonomy" id="694439"/>
    <lineage>
        <taxon>Bacteria</taxon>
        <taxon>Thermotogati</taxon>
        <taxon>Deinococcota</taxon>
        <taxon>Deinococci</taxon>
        <taxon>Deinococcales</taxon>
        <taxon>Deinococcaceae</taxon>
        <taxon>Deinococcus</taxon>
    </lineage>
</organism>
<accession>A0AAU7U7P7</accession>
<name>A0AAU7U7P7_9DEIO</name>
<dbReference type="SUPFAM" id="SSF53850">
    <property type="entry name" value="Periplasmic binding protein-like II"/>
    <property type="match status" value="1"/>
</dbReference>
<feature type="signal peptide" evidence="1">
    <location>
        <begin position="1"/>
        <end position="16"/>
    </location>
</feature>
<dbReference type="EMBL" id="CP158298">
    <property type="protein sequence ID" value="XBV84237.1"/>
    <property type="molecule type" value="Genomic_DNA"/>
</dbReference>
<dbReference type="PANTHER" id="PTHR35841">
    <property type="entry name" value="PHOSPHONATES-BINDING PERIPLASMIC PROTEIN"/>
    <property type="match status" value="1"/>
</dbReference>
<sequence>MRLASMLSANAAAMYAALGGVLSTPELPVHFDPHAGLDDVLHGDAPLAAMCGLLYTRHQHALRVLVAPVPRTTPATRSPLYCSQVVVRRRAGPLPLPALRGARWVINERASFSGYVALLAGLRDLGLDASFLGVPQVTGSHLASLQQVVTGAADVTAVDSSVLQLALQQNPALQGALQVVTSFGPYPAPPLVVHRRVPTEQRARWTEALTTLHHSPEGRRVLDLAQVERYVPVTDDDYAPIRAAERRAAPWLDAVYA</sequence>
<proteinExistence type="predicted"/>
<keyword evidence="2" id="KW-0614">Plasmid</keyword>
<dbReference type="Pfam" id="PF12974">
    <property type="entry name" value="Phosphonate-bd"/>
    <property type="match status" value="1"/>
</dbReference>
<dbReference type="AlphaFoldDB" id="A0AAU7U7P7"/>
<evidence type="ECO:0000313" key="2">
    <source>
        <dbReference type="EMBL" id="XBV84237.1"/>
    </source>
</evidence>
<geneLocation type="plasmid" evidence="2">
    <name>pDson03</name>
</geneLocation>
<dbReference type="PANTHER" id="PTHR35841:SF1">
    <property type="entry name" value="PHOSPHONATES-BINDING PERIPLASMIC PROTEIN"/>
    <property type="match status" value="1"/>
</dbReference>